<feature type="domain" description="MoaB/Mog" evidence="12">
    <location>
        <begin position="188"/>
        <end position="325"/>
    </location>
</feature>
<dbReference type="PANTHER" id="PTHR10192">
    <property type="entry name" value="MOLYBDOPTERIN BIOSYNTHESIS PROTEIN"/>
    <property type="match status" value="1"/>
</dbReference>
<dbReference type="InterPro" id="IPR005111">
    <property type="entry name" value="MoeA_C_domain_IV"/>
</dbReference>
<dbReference type="SUPFAM" id="SSF53218">
    <property type="entry name" value="Molybdenum cofactor biosynthesis proteins"/>
    <property type="match status" value="1"/>
</dbReference>
<protein>
    <recommendedName>
        <fullName evidence="11">Molybdopterin molybdenumtransferase</fullName>
        <ecNumber evidence="11">2.10.1.1</ecNumber>
    </recommendedName>
</protein>
<evidence type="ECO:0000259" key="12">
    <source>
        <dbReference type="SMART" id="SM00852"/>
    </source>
</evidence>
<dbReference type="GO" id="GO:0006777">
    <property type="term" value="P:Mo-molybdopterin cofactor biosynthetic process"/>
    <property type="evidence" value="ECO:0007669"/>
    <property type="project" value="UniProtKB-UniRule"/>
</dbReference>
<dbReference type="EMBL" id="CP009302">
    <property type="protein sequence ID" value="AJC12454.1"/>
    <property type="molecule type" value="Genomic_DNA"/>
</dbReference>
<dbReference type="RefSeq" id="WP_039690737.1">
    <property type="nucleotide sequence ID" value="NZ_CP009302.1"/>
</dbReference>
<comment type="cofactor">
    <cofactor evidence="1 11">
        <name>Mg(2+)</name>
        <dbReference type="ChEBI" id="CHEBI:18420"/>
    </cofactor>
</comment>
<dbReference type="InterPro" id="IPR005110">
    <property type="entry name" value="MoeA_linker/N"/>
</dbReference>
<comment type="pathway">
    <text evidence="3 11">Cofactor biosynthesis; molybdopterin biosynthesis.</text>
</comment>
<dbReference type="HOGENOM" id="CLU_010186_7_0_11"/>
<proteinExistence type="inferred from homology"/>
<evidence type="ECO:0000256" key="8">
    <source>
        <dbReference type="ARBA" id="ARBA00022842"/>
    </source>
</evidence>
<evidence type="ECO:0000256" key="6">
    <source>
        <dbReference type="ARBA" id="ARBA00022679"/>
    </source>
</evidence>
<dbReference type="AlphaFoldDB" id="A0A0A8B524"/>
<comment type="function">
    <text evidence="2 11">Catalyzes the insertion of molybdate into adenylated molybdopterin with the concomitant release of AMP.</text>
</comment>
<dbReference type="OrthoDB" id="9804758at2"/>
<dbReference type="Pfam" id="PF03453">
    <property type="entry name" value="MoeA_N"/>
    <property type="match status" value="1"/>
</dbReference>
<comment type="similarity">
    <text evidence="4 11">Belongs to the MoeA family.</text>
</comment>
<keyword evidence="14" id="KW-1185">Reference proteome</keyword>
<evidence type="ECO:0000256" key="2">
    <source>
        <dbReference type="ARBA" id="ARBA00002901"/>
    </source>
</evidence>
<comment type="catalytic activity">
    <reaction evidence="10">
        <text>adenylyl-molybdopterin + molybdate = Mo-molybdopterin + AMP + H(+)</text>
        <dbReference type="Rhea" id="RHEA:35047"/>
        <dbReference type="ChEBI" id="CHEBI:15378"/>
        <dbReference type="ChEBI" id="CHEBI:36264"/>
        <dbReference type="ChEBI" id="CHEBI:62727"/>
        <dbReference type="ChEBI" id="CHEBI:71302"/>
        <dbReference type="ChEBI" id="CHEBI:456215"/>
        <dbReference type="EC" id="2.10.1.1"/>
    </reaction>
</comment>
<evidence type="ECO:0000313" key="13">
    <source>
        <dbReference type="EMBL" id="AJC12454.1"/>
    </source>
</evidence>
<evidence type="ECO:0000256" key="4">
    <source>
        <dbReference type="ARBA" id="ARBA00010763"/>
    </source>
</evidence>
<sequence>MPEMISLEEARQLVLSKVRPLPIESVPLHDAVGRPAAANLASDIDISPFAHSAMDGFALRADQIARASGESPVELDVIAEVAAGDVFEGEIGEGQCVRIMTGAPLPEDADCVVKYEVVGVVSGEGKPGGRVSFSAPAKVRSNVREAGEEARAGEVVVRVGEVVGSAGVGFLAGCGVTSVPVHRRPRVAIVSIGSELVEADQVPSRGKIRNSNAHALAACASAAGAVAVRLPIVEDSLEALQAQIKRCASEYDFVVTSGGASNGDFDFIKPAIQGAGELLMATVNMRPGKAQAFGLVDGTPVFGLPGNPAAAYLGFEMLIRPALRKMQGFSNFERPRVRARLASDFKKKDPRRIFLRSTLTKAEDGSYVVAPAKNQSSGLFGVIQRSNCFAIMPEGLESREAGSLVECVLLDVSEDVAI</sequence>
<accession>A0A0A8B524</accession>
<evidence type="ECO:0000313" key="14">
    <source>
        <dbReference type="Proteomes" id="UP000031121"/>
    </source>
</evidence>
<dbReference type="PANTHER" id="PTHR10192:SF5">
    <property type="entry name" value="GEPHYRIN"/>
    <property type="match status" value="1"/>
</dbReference>
<evidence type="ECO:0000256" key="9">
    <source>
        <dbReference type="ARBA" id="ARBA00023150"/>
    </source>
</evidence>
<dbReference type="SUPFAM" id="SSF63882">
    <property type="entry name" value="MoeA N-terminal region -like"/>
    <property type="match status" value="1"/>
</dbReference>
<dbReference type="GO" id="GO:0061599">
    <property type="term" value="F:molybdopterin molybdotransferase activity"/>
    <property type="evidence" value="ECO:0007669"/>
    <property type="project" value="UniProtKB-UniRule"/>
</dbReference>
<keyword evidence="9 11" id="KW-0501">Molybdenum cofactor biosynthesis</keyword>
<evidence type="ECO:0000256" key="10">
    <source>
        <dbReference type="ARBA" id="ARBA00047317"/>
    </source>
</evidence>
<dbReference type="GO" id="GO:0005829">
    <property type="term" value="C:cytosol"/>
    <property type="evidence" value="ECO:0007669"/>
    <property type="project" value="TreeGrafter"/>
</dbReference>
<name>A0A0A8B524_9ACTN</name>
<dbReference type="Gene3D" id="3.40.980.10">
    <property type="entry name" value="MoaB/Mog-like domain"/>
    <property type="match status" value="1"/>
</dbReference>
<keyword evidence="6 11" id="KW-0808">Transferase</keyword>
<evidence type="ECO:0000256" key="1">
    <source>
        <dbReference type="ARBA" id="ARBA00001946"/>
    </source>
</evidence>
<dbReference type="Gene3D" id="2.40.340.10">
    <property type="entry name" value="MoeA, C-terminal, domain IV"/>
    <property type="match status" value="1"/>
</dbReference>
<evidence type="ECO:0000256" key="5">
    <source>
        <dbReference type="ARBA" id="ARBA00022505"/>
    </source>
</evidence>
<dbReference type="InterPro" id="IPR038987">
    <property type="entry name" value="MoeA-like"/>
</dbReference>
<organism evidence="13 14">
    <name type="scientific">Berryella intestinalis</name>
    <dbReference type="NCBI Taxonomy" id="1531429"/>
    <lineage>
        <taxon>Bacteria</taxon>
        <taxon>Bacillati</taxon>
        <taxon>Actinomycetota</taxon>
        <taxon>Coriobacteriia</taxon>
        <taxon>Eggerthellales</taxon>
        <taxon>Eggerthellaceae</taxon>
        <taxon>Berryella</taxon>
    </lineage>
</organism>
<dbReference type="Gene3D" id="2.170.190.11">
    <property type="entry name" value="Molybdopterin biosynthesis moea protein, domain 3"/>
    <property type="match status" value="1"/>
</dbReference>
<dbReference type="NCBIfam" id="NF045515">
    <property type="entry name" value="Glp_gephyrin"/>
    <property type="match status" value="1"/>
</dbReference>
<dbReference type="SMART" id="SM00852">
    <property type="entry name" value="MoCF_biosynth"/>
    <property type="match status" value="1"/>
</dbReference>
<dbReference type="Pfam" id="PF00994">
    <property type="entry name" value="MoCF_biosynth"/>
    <property type="match status" value="1"/>
</dbReference>
<dbReference type="Proteomes" id="UP000031121">
    <property type="component" value="Chromosome"/>
</dbReference>
<dbReference type="GO" id="GO:0046872">
    <property type="term" value="F:metal ion binding"/>
    <property type="evidence" value="ECO:0007669"/>
    <property type="project" value="UniProtKB-UniRule"/>
</dbReference>
<keyword evidence="8 11" id="KW-0460">Magnesium</keyword>
<dbReference type="InterPro" id="IPR001453">
    <property type="entry name" value="MoaB/Mog_dom"/>
</dbReference>
<gene>
    <name evidence="13" type="ORF">JI75_07040</name>
</gene>
<evidence type="ECO:0000256" key="3">
    <source>
        <dbReference type="ARBA" id="ARBA00005046"/>
    </source>
</evidence>
<reference evidence="14" key="1">
    <citation type="submission" date="2014-08" db="EMBL/GenBank/DDBJ databases">
        <title>Coriobacteriaceae sp. complete genome.</title>
        <authorList>
            <person name="Looft T."/>
            <person name="Bayles D.O."/>
            <person name="Stanton T.B."/>
        </authorList>
    </citation>
    <scope>NUCLEOTIDE SEQUENCE [LARGE SCALE GENOMIC DNA]</scope>
    <source>
        <strain evidence="14">68-1-3</strain>
    </source>
</reference>
<dbReference type="InterPro" id="IPR036688">
    <property type="entry name" value="MoeA_C_domain_IV_sf"/>
</dbReference>
<dbReference type="UniPathway" id="UPA00344"/>
<reference evidence="13 14" key="2">
    <citation type="journal article" date="2015" name="Genome Announc.">
        <title>Complete Genome Sequence of Coriobacteriaceae Strain 68-1-3, a Novel Mucus-Degrading Isolate from the Swine Intestinal Tract.</title>
        <authorList>
            <person name="Looft T."/>
            <person name="Bayles D.O."/>
            <person name="Alt D.P."/>
            <person name="Stanton T.B."/>
        </authorList>
    </citation>
    <scope>NUCLEOTIDE SEQUENCE [LARGE SCALE GENOMIC DNA]</scope>
    <source>
        <strain evidence="13 14">68-1-3</strain>
    </source>
</reference>
<dbReference type="InterPro" id="IPR036425">
    <property type="entry name" value="MoaB/Mog-like_dom_sf"/>
</dbReference>
<dbReference type="KEGG" id="cbac:JI75_07040"/>
<dbReference type="CDD" id="cd00887">
    <property type="entry name" value="MoeA"/>
    <property type="match status" value="1"/>
</dbReference>
<dbReference type="Pfam" id="PF03454">
    <property type="entry name" value="MoeA_C"/>
    <property type="match status" value="1"/>
</dbReference>
<dbReference type="FunFam" id="3.40.980.10:FF:000004">
    <property type="entry name" value="Molybdopterin molybdenumtransferase"/>
    <property type="match status" value="1"/>
</dbReference>
<keyword evidence="7 11" id="KW-0479">Metal-binding</keyword>
<keyword evidence="5 11" id="KW-0500">Molybdenum</keyword>
<evidence type="ECO:0000256" key="7">
    <source>
        <dbReference type="ARBA" id="ARBA00022723"/>
    </source>
</evidence>
<dbReference type="InterPro" id="IPR036135">
    <property type="entry name" value="MoeA_linker/N_sf"/>
</dbReference>
<dbReference type="Gene3D" id="3.90.105.10">
    <property type="entry name" value="Molybdopterin biosynthesis moea protein, domain 2"/>
    <property type="match status" value="1"/>
</dbReference>
<dbReference type="SUPFAM" id="SSF63867">
    <property type="entry name" value="MoeA C-terminal domain-like"/>
    <property type="match status" value="1"/>
</dbReference>
<dbReference type="STRING" id="1531429.JI75_07040"/>
<dbReference type="EC" id="2.10.1.1" evidence="11"/>
<evidence type="ECO:0000256" key="11">
    <source>
        <dbReference type="RuleBase" id="RU365090"/>
    </source>
</evidence>
<dbReference type="NCBIfam" id="TIGR00177">
    <property type="entry name" value="molyb_syn"/>
    <property type="match status" value="1"/>
</dbReference>